<dbReference type="Gene3D" id="3.30.1490.20">
    <property type="entry name" value="ATP-grasp fold, A domain"/>
    <property type="match status" value="1"/>
</dbReference>
<keyword evidence="3" id="KW-1185">Reference proteome</keyword>
<dbReference type="GO" id="GO:0016879">
    <property type="term" value="F:ligase activity, forming carbon-nitrogen bonds"/>
    <property type="evidence" value="ECO:0007669"/>
    <property type="project" value="TreeGrafter"/>
</dbReference>
<organism evidence="2 3">
    <name type="scientific">Methanofollis formosanus</name>
    <dbReference type="NCBI Taxonomy" id="299308"/>
    <lineage>
        <taxon>Archaea</taxon>
        <taxon>Methanobacteriati</taxon>
        <taxon>Methanobacteriota</taxon>
        <taxon>Stenosarchaea group</taxon>
        <taxon>Methanomicrobia</taxon>
        <taxon>Methanomicrobiales</taxon>
        <taxon>Methanomicrobiaceae</taxon>
        <taxon>Methanofollis</taxon>
    </lineage>
</organism>
<dbReference type="AlphaFoldDB" id="A0A8G1A477"/>
<reference evidence="2" key="2">
    <citation type="submission" date="2019-03" db="EMBL/GenBank/DDBJ databases">
        <authorList>
            <person name="Chen S.-C."/>
            <person name="Wu S.-Y."/>
            <person name="Lai M.-C."/>
        </authorList>
    </citation>
    <scope>NUCLEOTIDE SEQUENCE</scope>
    <source>
        <strain evidence="2">ML15</strain>
    </source>
</reference>
<accession>A0A8G1A477</accession>
<dbReference type="GO" id="GO:0005524">
    <property type="term" value="F:ATP binding"/>
    <property type="evidence" value="ECO:0007669"/>
    <property type="project" value="InterPro"/>
</dbReference>
<dbReference type="KEGG" id="mfk:E2N92_12970"/>
<gene>
    <name evidence="2" type="ORF">E2N92_12970</name>
</gene>
<dbReference type="OrthoDB" id="33241at2157"/>
<dbReference type="PANTHER" id="PTHR21621">
    <property type="entry name" value="RIBOSOMAL PROTEIN S6 MODIFICATION PROTEIN"/>
    <property type="match status" value="1"/>
</dbReference>
<dbReference type="RefSeq" id="WP_220681584.1">
    <property type="nucleotide sequence ID" value="NZ_CP037968.1"/>
</dbReference>
<evidence type="ECO:0000313" key="2">
    <source>
        <dbReference type="EMBL" id="QYZ80275.1"/>
    </source>
</evidence>
<dbReference type="InterPro" id="IPR013651">
    <property type="entry name" value="ATP-grasp_RimK-type"/>
</dbReference>
<evidence type="ECO:0000259" key="1">
    <source>
        <dbReference type="Pfam" id="PF08443"/>
    </source>
</evidence>
<evidence type="ECO:0000313" key="3">
    <source>
        <dbReference type="Proteomes" id="UP000826709"/>
    </source>
</evidence>
<dbReference type="PANTHER" id="PTHR21621:SF0">
    <property type="entry name" value="BETA-CITRYLGLUTAMATE SYNTHASE B-RELATED"/>
    <property type="match status" value="1"/>
</dbReference>
<reference evidence="2" key="1">
    <citation type="journal article" date="2005" name="Int. J. Syst. Evol. Microbiol.">
        <title>Methanofollis formosanus sp. nov., isolated from a fish pond.</title>
        <authorList>
            <person name="Wu S.Y."/>
            <person name="Chen S.C."/>
            <person name="Lai M.C."/>
        </authorList>
    </citation>
    <scope>NUCLEOTIDE SEQUENCE</scope>
    <source>
        <strain evidence="2">ML15</strain>
    </source>
</reference>
<dbReference type="EMBL" id="CP037968">
    <property type="protein sequence ID" value="QYZ80275.1"/>
    <property type="molecule type" value="Genomic_DNA"/>
</dbReference>
<keyword evidence="2" id="KW-0436">Ligase</keyword>
<dbReference type="Pfam" id="PF08443">
    <property type="entry name" value="RimK"/>
    <property type="match status" value="1"/>
</dbReference>
<proteinExistence type="predicted"/>
<dbReference type="GO" id="GO:0005737">
    <property type="term" value="C:cytoplasm"/>
    <property type="evidence" value="ECO:0007669"/>
    <property type="project" value="TreeGrafter"/>
</dbReference>
<dbReference type="SUPFAM" id="SSF56059">
    <property type="entry name" value="Glutathione synthetase ATP-binding domain-like"/>
    <property type="match status" value="1"/>
</dbReference>
<sequence length="267" mass="28903">MIRIIPKPTDTPDDNSTAMVIRELKQMGADFSLLDLDAIDPLAAEVSGDLIWVCGMKQDIHQFECLDVLSFENLVINPPDAIATCASKVKTTALLLKNGVSSPETLFTASHDLAAAFLARHGQAVIKPVYGYDGIGVCLIKDEAELGEAPYYLQEYVPNDRDYRVFVIEGEAVGAICRQSPHLTHNIHQGGTGTPVEVSAEMQEAAGGAARAVGAAYCGVDLLETPDGYTVLEVNGTPNWHCMAAPIPRLLAEHLVEKEREFRKNGE</sequence>
<name>A0A8G1A477_9EURY</name>
<dbReference type="InterPro" id="IPR013815">
    <property type="entry name" value="ATP_grasp_subdomain_1"/>
</dbReference>
<feature type="domain" description="ATP-grasp fold RimK-type" evidence="1">
    <location>
        <begin position="87"/>
        <end position="241"/>
    </location>
</feature>
<protein>
    <submittedName>
        <fullName evidence="2">RimK family alpha-L-glutamate ligase</fullName>
    </submittedName>
</protein>
<dbReference type="Proteomes" id="UP000826709">
    <property type="component" value="Chromosome"/>
</dbReference>
<dbReference type="Gene3D" id="3.30.470.20">
    <property type="entry name" value="ATP-grasp fold, B domain"/>
    <property type="match status" value="1"/>
</dbReference>